<dbReference type="OrthoDB" id="4515621at2"/>
<dbReference type="RefSeq" id="WP_138672838.1">
    <property type="nucleotide sequence ID" value="NZ_VCKY01000259.1"/>
</dbReference>
<comment type="caution">
    <text evidence="2">The sequence shown here is derived from an EMBL/GenBank/DDBJ whole genome shotgun (WGS) entry which is preliminary data.</text>
</comment>
<keyword evidence="3" id="KW-1185">Reference proteome</keyword>
<evidence type="ECO:0000313" key="3">
    <source>
        <dbReference type="Proteomes" id="UP000309128"/>
    </source>
</evidence>
<keyword evidence="1" id="KW-1133">Transmembrane helix</keyword>
<protein>
    <submittedName>
        <fullName evidence="2">PqqD family protein</fullName>
    </submittedName>
</protein>
<evidence type="ECO:0000256" key="1">
    <source>
        <dbReference type="SAM" id="Phobius"/>
    </source>
</evidence>
<gene>
    <name evidence="2" type="ORF">ETD86_45480</name>
</gene>
<dbReference type="AlphaFoldDB" id="A0A5S4EZ07"/>
<feature type="transmembrane region" description="Helical" evidence="1">
    <location>
        <begin position="306"/>
        <end position="332"/>
    </location>
</feature>
<reference evidence="2 3" key="1">
    <citation type="submission" date="2019-05" db="EMBL/GenBank/DDBJ databases">
        <title>Draft genome sequence of Nonomuraea turkmeniaca DSM 43926.</title>
        <authorList>
            <person name="Saricaoglu S."/>
            <person name="Isik K."/>
        </authorList>
    </citation>
    <scope>NUCLEOTIDE SEQUENCE [LARGE SCALE GENOMIC DNA]</scope>
    <source>
        <strain evidence="2 3">DSM 43926</strain>
    </source>
</reference>
<accession>A0A5S4EZ07</accession>
<dbReference type="EMBL" id="VCKY01000259">
    <property type="protein sequence ID" value="TMR08979.1"/>
    <property type="molecule type" value="Genomic_DNA"/>
</dbReference>
<feature type="transmembrane region" description="Helical" evidence="1">
    <location>
        <begin position="234"/>
        <end position="253"/>
    </location>
</feature>
<feature type="transmembrane region" description="Helical" evidence="1">
    <location>
        <begin position="202"/>
        <end position="222"/>
    </location>
</feature>
<proteinExistence type="predicted"/>
<sequence length="396" mass="44348">MHPLTWRQEGDEWIVGRVETGTFVALPPVGLRFIELVNEGHTITDVKKRLLAEFGKEFDTDGFLGSLRQLGFVDEVDGDRVITETPKCTFARVRPHHVRWLMHPATGWATALVIAASSLVLAFNRELIPRATDMMWTDRGSIFLLSQAIVAWGSIFPHELAHLFTARAVGVPGRMHFSTRLQFLCAQTDVSSIWSAPRATRMVVYLSGMAVNAVIASIGVWILCLPETHALHRFGALIFLTQVVLLANQFLFFMRTDIYFAVQDLAGCRNLYRDASLYCGYLVRRIAGRAEDDPTRRLPARERRIVRGYAVFFVPSSVICVSLFLLITLPVIVQLLTGALGQIAAMESVTGVVDGAIVLAILVTGELIWARAWWRRHHARVISIVARLGSRLRRYG</sequence>
<feature type="transmembrane region" description="Helical" evidence="1">
    <location>
        <begin position="352"/>
        <end position="370"/>
    </location>
</feature>
<feature type="transmembrane region" description="Helical" evidence="1">
    <location>
        <begin position="105"/>
        <end position="124"/>
    </location>
</feature>
<keyword evidence="1" id="KW-0812">Transmembrane</keyword>
<organism evidence="2 3">
    <name type="scientific">Nonomuraea turkmeniaca</name>
    <dbReference type="NCBI Taxonomy" id="103838"/>
    <lineage>
        <taxon>Bacteria</taxon>
        <taxon>Bacillati</taxon>
        <taxon>Actinomycetota</taxon>
        <taxon>Actinomycetes</taxon>
        <taxon>Streptosporangiales</taxon>
        <taxon>Streptosporangiaceae</taxon>
        <taxon>Nonomuraea</taxon>
    </lineage>
</organism>
<name>A0A5S4EZ07_9ACTN</name>
<evidence type="ECO:0000313" key="2">
    <source>
        <dbReference type="EMBL" id="TMR08979.1"/>
    </source>
</evidence>
<dbReference type="Proteomes" id="UP000309128">
    <property type="component" value="Unassembled WGS sequence"/>
</dbReference>
<keyword evidence="1" id="KW-0472">Membrane</keyword>